<reference evidence="2 3" key="1">
    <citation type="submission" date="2020-08" db="EMBL/GenBank/DDBJ databases">
        <title>Genomic Encyclopedia of Type Strains, Phase IV (KMG-IV): sequencing the most valuable type-strain genomes for metagenomic binning, comparative biology and taxonomic classification.</title>
        <authorList>
            <person name="Goeker M."/>
        </authorList>
    </citation>
    <scope>NUCLEOTIDE SEQUENCE [LARGE SCALE GENOMIC DNA]</scope>
    <source>
        <strain evidence="2 3">DSM 45385</strain>
    </source>
</reference>
<sequence>MVTPDGTWRLAWRELHRGYLHDVYLALIRREIRPRAHWIGEYLPRSATIELEEPCLAGDVSLALAWDEESGWRFGRFVQGDARCPTLLRAQRYIGGDVLPDPAEVGDTAVALIGGLLQPQWWWRRKARPGWGWPYPPEYRSYRDVGDGFDERLRSHLPPDDPSVMDDGGACAG</sequence>
<evidence type="ECO:0000313" key="2">
    <source>
        <dbReference type="EMBL" id="MBB5077237.1"/>
    </source>
</evidence>
<dbReference type="EMBL" id="JACHIN010000003">
    <property type="protein sequence ID" value="MBB5077237.1"/>
    <property type="molecule type" value="Genomic_DNA"/>
</dbReference>
<name>A0A7W8A0F2_9ACTN</name>
<comment type="caution">
    <text evidence="2">The sequence shown here is derived from an EMBL/GenBank/DDBJ whole genome shotgun (WGS) entry which is preliminary data.</text>
</comment>
<gene>
    <name evidence="2" type="ORF">HNR40_002710</name>
</gene>
<keyword evidence="3" id="KW-1185">Reference proteome</keyword>
<organism evidence="2 3">
    <name type="scientific">Nonomuraea endophytica</name>
    <dbReference type="NCBI Taxonomy" id="714136"/>
    <lineage>
        <taxon>Bacteria</taxon>
        <taxon>Bacillati</taxon>
        <taxon>Actinomycetota</taxon>
        <taxon>Actinomycetes</taxon>
        <taxon>Streptosporangiales</taxon>
        <taxon>Streptosporangiaceae</taxon>
        <taxon>Nonomuraea</taxon>
    </lineage>
</organism>
<dbReference type="InterPro" id="IPR046259">
    <property type="entry name" value="DUF6292"/>
</dbReference>
<evidence type="ECO:0000313" key="3">
    <source>
        <dbReference type="Proteomes" id="UP000568380"/>
    </source>
</evidence>
<feature type="domain" description="DUF6292" evidence="1">
    <location>
        <begin position="19"/>
        <end position="107"/>
    </location>
</feature>
<protein>
    <recommendedName>
        <fullName evidence="1">DUF6292 domain-containing protein</fullName>
    </recommendedName>
</protein>
<evidence type="ECO:0000259" key="1">
    <source>
        <dbReference type="Pfam" id="PF19809"/>
    </source>
</evidence>
<proteinExistence type="predicted"/>
<dbReference type="RefSeq" id="WP_184960911.1">
    <property type="nucleotide sequence ID" value="NZ_JACHIN010000003.1"/>
</dbReference>
<dbReference type="Proteomes" id="UP000568380">
    <property type="component" value="Unassembled WGS sequence"/>
</dbReference>
<accession>A0A7W8A0F2</accession>
<dbReference type="Pfam" id="PF19809">
    <property type="entry name" value="DUF6292"/>
    <property type="match status" value="1"/>
</dbReference>
<dbReference type="AlphaFoldDB" id="A0A7W8A0F2"/>